<sequence length="471" mass="54662">MILKDKVLKYIIENSMVKQGDKVLVALSGGPDSVCLLHILNSLKNELDICIYAAHINHCLRGEEADKDEGYAKELCRKLDIKFYSKAIDINNIANEKGISTELAGREERYKFFNELKDELKLNKIAIAHNLNDQAETIIMRAIRGTGLEGLIGIRPVRENLYIRPILCLSRKEIEFYCGKEDLRPRIDKTNYEDIYARNKIRLKAIPFIEENFNKDIVNTLNRLAYMCNVDNEFIESMVLESYNKYCLEYNKSLIIKKDAFKEKEALLTRVLRKALMNFSGVCNNFEMKHIYDIISFQKGSTGKSINLPNDVKAINSYGDIKLEKNKPNRLKFEDKSITMKINDIISETLDFGLGNAKYSICFEKIKFEKHINFKDNELIKYFDYDKIKNVIIIRKRLDGDKIVPIGMTGTKKIKDIFINLKIPKDKRDEIPIVTFDNKIAWIVGIKVSDEFKINKDTKNLLKISFLRKEF</sequence>
<evidence type="ECO:0000256" key="4">
    <source>
        <dbReference type="ARBA" id="ARBA00022694"/>
    </source>
</evidence>
<dbReference type="CDD" id="cd01992">
    <property type="entry name" value="TilS_N"/>
    <property type="match status" value="1"/>
</dbReference>
<reference evidence="10 11" key="1">
    <citation type="submission" date="2016-11" db="EMBL/GenBank/DDBJ databases">
        <authorList>
            <person name="Jaros S."/>
            <person name="Januszkiewicz K."/>
            <person name="Wedrychowicz H."/>
        </authorList>
    </citation>
    <scope>NUCLEOTIDE SEQUENCE [LARGE SCALE GENOMIC DNA]</scope>
    <source>
        <strain evidence="10 11">DSM 21758</strain>
    </source>
</reference>
<dbReference type="InterPro" id="IPR012796">
    <property type="entry name" value="Lysidine-tRNA-synth_C"/>
</dbReference>
<name>A0A1M6P818_9CLOT</name>
<dbReference type="InterPro" id="IPR020825">
    <property type="entry name" value="Phe-tRNA_synthase-like_B3/B4"/>
</dbReference>
<evidence type="ECO:0000256" key="7">
    <source>
        <dbReference type="ARBA" id="ARBA00048539"/>
    </source>
</evidence>
<evidence type="ECO:0000256" key="3">
    <source>
        <dbReference type="ARBA" id="ARBA00022598"/>
    </source>
</evidence>
<evidence type="ECO:0000256" key="1">
    <source>
        <dbReference type="ARBA" id="ARBA00004496"/>
    </source>
</evidence>
<dbReference type="SUPFAM" id="SSF56037">
    <property type="entry name" value="PheT/TilS domain"/>
    <property type="match status" value="1"/>
</dbReference>
<dbReference type="Pfam" id="PF11734">
    <property type="entry name" value="TilS_C"/>
    <property type="match status" value="1"/>
</dbReference>
<dbReference type="HAMAP" id="MF_01161">
    <property type="entry name" value="tRNA_Ile_lys_synt"/>
    <property type="match status" value="1"/>
</dbReference>
<comment type="similarity">
    <text evidence="8">Belongs to the tRNA(Ile)-lysidine synthase family.</text>
</comment>
<protein>
    <recommendedName>
        <fullName evidence="8">tRNA(Ile)-lysidine synthase</fullName>
        <ecNumber evidence="8">6.3.4.19</ecNumber>
    </recommendedName>
    <alternativeName>
        <fullName evidence="8">tRNA(Ile)-2-lysyl-cytidine synthase</fullName>
    </alternativeName>
    <alternativeName>
        <fullName evidence="8">tRNA(Ile)-lysidine synthetase</fullName>
    </alternativeName>
</protein>
<keyword evidence="11" id="KW-1185">Reference proteome</keyword>
<evidence type="ECO:0000256" key="2">
    <source>
        <dbReference type="ARBA" id="ARBA00022490"/>
    </source>
</evidence>
<dbReference type="PANTHER" id="PTHR43033">
    <property type="entry name" value="TRNA(ILE)-LYSIDINE SYNTHASE-RELATED"/>
    <property type="match status" value="1"/>
</dbReference>
<dbReference type="EMBL" id="FQZB01000013">
    <property type="protein sequence ID" value="SHK04035.1"/>
    <property type="molecule type" value="Genomic_DNA"/>
</dbReference>
<dbReference type="InterPro" id="IPR012094">
    <property type="entry name" value="tRNA_Ile_lys_synt"/>
</dbReference>
<keyword evidence="4 8" id="KW-0819">tRNA processing</keyword>
<organism evidence="10 11">
    <name type="scientific">Clostridium cavendishii DSM 21758</name>
    <dbReference type="NCBI Taxonomy" id="1121302"/>
    <lineage>
        <taxon>Bacteria</taxon>
        <taxon>Bacillati</taxon>
        <taxon>Bacillota</taxon>
        <taxon>Clostridia</taxon>
        <taxon>Eubacteriales</taxon>
        <taxon>Clostridiaceae</taxon>
        <taxon>Clostridium</taxon>
    </lineage>
</organism>
<evidence type="ECO:0000313" key="10">
    <source>
        <dbReference type="EMBL" id="SHK04035.1"/>
    </source>
</evidence>
<accession>A0A1M6P818</accession>
<evidence type="ECO:0000313" key="11">
    <source>
        <dbReference type="Proteomes" id="UP000184310"/>
    </source>
</evidence>
<dbReference type="GO" id="GO:0005737">
    <property type="term" value="C:cytoplasm"/>
    <property type="evidence" value="ECO:0007669"/>
    <property type="project" value="UniProtKB-SubCell"/>
</dbReference>
<dbReference type="Pfam" id="PF01171">
    <property type="entry name" value="ATP_bind_3"/>
    <property type="match status" value="1"/>
</dbReference>
<comment type="subcellular location">
    <subcellularLocation>
        <location evidence="1 8">Cytoplasm</location>
    </subcellularLocation>
</comment>
<dbReference type="GO" id="GO:0005524">
    <property type="term" value="F:ATP binding"/>
    <property type="evidence" value="ECO:0007669"/>
    <property type="project" value="UniProtKB-UniRule"/>
</dbReference>
<feature type="binding site" evidence="8">
    <location>
        <begin position="28"/>
        <end position="33"/>
    </location>
    <ligand>
        <name>ATP</name>
        <dbReference type="ChEBI" id="CHEBI:30616"/>
    </ligand>
</feature>
<dbReference type="SUPFAM" id="SSF82829">
    <property type="entry name" value="MesJ substrate recognition domain-like"/>
    <property type="match status" value="1"/>
</dbReference>
<keyword evidence="6 8" id="KW-0067">ATP-binding</keyword>
<dbReference type="Gene3D" id="3.50.40.10">
    <property type="entry name" value="Phenylalanyl-trna Synthetase, Chain B, domain 3"/>
    <property type="match status" value="1"/>
</dbReference>
<evidence type="ECO:0000256" key="8">
    <source>
        <dbReference type="HAMAP-Rule" id="MF_01161"/>
    </source>
</evidence>
<dbReference type="GO" id="GO:0032267">
    <property type="term" value="F:tRNA(Ile)-lysidine synthase activity"/>
    <property type="evidence" value="ECO:0007669"/>
    <property type="project" value="UniProtKB-EC"/>
</dbReference>
<dbReference type="Gene3D" id="3.40.50.620">
    <property type="entry name" value="HUPs"/>
    <property type="match status" value="1"/>
</dbReference>
<keyword evidence="5 8" id="KW-0547">Nucleotide-binding</keyword>
<dbReference type="STRING" id="1121302.SAMN02745163_03060"/>
<evidence type="ECO:0000256" key="6">
    <source>
        <dbReference type="ARBA" id="ARBA00022840"/>
    </source>
</evidence>
<dbReference type="SUPFAM" id="SSF52402">
    <property type="entry name" value="Adenine nucleotide alpha hydrolases-like"/>
    <property type="match status" value="1"/>
</dbReference>
<dbReference type="InterPro" id="IPR012795">
    <property type="entry name" value="tRNA_Ile_lys_synt_N"/>
</dbReference>
<comment type="catalytic activity">
    <reaction evidence="7 8">
        <text>cytidine(34) in tRNA(Ile2) + L-lysine + ATP = lysidine(34) in tRNA(Ile2) + AMP + diphosphate + H(+)</text>
        <dbReference type="Rhea" id="RHEA:43744"/>
        <dbReference type="Rhea" id="RHEA-COMP:10625"/>
        <dbReference type="Rhea" id="RHEA-COMP:10670"/>
        <dbReference type="ChEBI" id="CHEBI:15378"/>
        <dbReference type="ChEBI" id="CHEBI:30616"/>
        <dbReference type="ChEBI" id="CHEBI:32551"/>
        <dbReference type="ChEBI" id="CHEBI:33019"/>
        <dbReference type="ChEBI" id="CHEBI:82748"/>
        <dbReference type="ChEBI" id="CHEBI:83665"/>
        <dbReference type="ChEBI" id="CHEBI:456215"/>
        <dbReference type="EC" id="6.3.4.19"/>
    </reaction>
</comment>
<proteinExistence type="inferred from homology"/>
<dbReference type="AlphaFoldDB" id="A0A1M6P818"/>
<comment type="domain">
    <text evidence="8">The N-terminal region contains the highly conserved SGGXDS motif, predicted to be a P-loop motif involved in ATP binding.</text>
</comment>
<feature type="domain" description="Lysidine-tRNA(Ile) synthetase C-terminal" evidence="9">
    <location>
        <begin position="392"/>
        <end position="464"/>
    </location>
</feature>
<gene>
    <name evidence="8" type="primary">tilS</name>
    <name evidence="10" type="ORF">SAMN02745163_03060</name>
</gene>
<dbReference type="EC" id="6.3.4.19" evidence="8"/>
<dbReference type="PANTHER" id="PTHR43033:SF1">
    <property type="entry name" value="TRNA(ILE)-LYSIDINE SYNTHASE-RELATED"/>
    <property type="match status" value="1"/>
</dbReference>
<dbReference type="GO" id="GO:0006400">
    <property type="term" value="P:tRNA modification"/>
    <property type="evidence" value="ECO:0007669"/>
    <property type="project" value="UniProtKB-UniRule"/>
</dbReference>
<dbReference type="InterPro" id="IPR011063">
    <property type="entry name" value="TilS/TtcA_N"/>
</dbReference>
<dbReference type="Gene3D" id="1.20.59.20">
    <property type="match status" value="1"/>
</dbReference>
<evidence type="ECO:0000259" key="9">
    <source>
        <dbReference type="SMART" id="SM00977"/>
    </source>
</evidence>
<dbReference type="SMART" id="SM00977">
    <property type="entry name" value="TilS_C"/>
    <property type="match status" value="1"/>
</dbReference>
<comment type="function">
    <text evidence="8">Ligates lysine onto the cytidine present at position 34 of the AUA codon-specific tRNA(Ile) that contains the anticodon CAU, in an ATP-dependent manner. Cytidine is converted to lysidine, thus changing the amino acid specificity of the tRNA from methionine to isoleucine.</text>
</comment>
<keyword evidence="2 8" id="KW-0963">Cytoplasm</keyword>
<dbReference type="Proteomes" id="UP000184310">
    <property type="component" value="Unassembled WGS sequence"/>
</dbReference>
<dbReference type="InterPro" id="IPR014729">
    <property type="entry name" value="Rossmann-like_a/b/a_fold"/>
</dbReference>
<keyword evidence="3 8" id="KW-0436">Ligase</keyword>
<dbReference type="NCBIfam" id="TIGR02433">
    <property type="entry name" value="lysidine_TilS_C"/>
    <property type="match status" value="1"/>
</dbReference>
<dbReference type="NCBIfam" id="TIGR02432">
    <property type="entry name" value="lysidine_TilS_N"/>
    <property type="match status" value="1"/>
</dbReference>
<evidence type="ECO:0000256" key="5">
    <source>
        <dbReference type="ARBA" id="ARBA00022741"/>
    </source>
</evidence>